<keyword evidence="1" id="KW-1133">Transmembrane helix</keyword>
<evidence type="ECO:0000313" key="4">
    <source>
        <dbReference type="Proteomes" id="UP001642409"/>
    </source>
</evidence>
<dbReference type="EMBL" id="CAXDID020000147">
    <property type="protein sequence ID" value="CAL6040957.1"/>
    <property type="molecule type" value="Genomic_DNA"/>
</dbReference>
<evidence type="ECO:0000256" key="1">
    <source>
        <dbReference type="SAM" id="Phobius"/>
    </source>
</evidence>
<evidence type="ECO:0000313" key="2">
    <source>
        <dbReference type="EMBL" id="CAI9943272.1"/>
    </source>
</evidence>
<dbReference type="EMBL" id="CATOUU010000714">
    <property type="protein sequence ID" value="CAI9943272.1"/>
    <property type="molecule type" value="Genomic_DNA"/>
</dbReference>
<sequence length="254" mass="29777">MNQNKQFKVIIIGAFGTETQTLFSQLLNQNDYNWQREEFWHETVKYKNFSVKMHSPTEETNLISTTTGIQLLLIYCLIITITRRIRLITQIDTRTMRPYQRLIFNLCAFQYFGLKQSGNIKILQNIFLLSIGKFPSSKQVYCGLSKVVLTPKLGQSTRSLNVFKIRLQTKSDEPYWITHYSKTQNYNQGDQTYYHFNYHLTREIILSCQNQLLIINTITRNSPTQPKAVVNKKISKTNSINPKEQTESVRRCDV</sequence>
<feature type="transmembrane region" description="Helical" evidence="1">
    <location>
        <begin position="62"/>
        <end position="81"/>
    </location>
</feature>
<keyword evidence="4" id="KW-1185">Reference proteome</keyword>
<organism evidence="2">
    <name type="scientific">Hexamita inflata</name>
    <dbReference type="NCBI Taxonomy" id="28002"/>
    <lineage>
        <taxon>Eukaryota</taxon>
        <taxon>Metamonada</taxon>
        <taxon>Diplomonadida</taxon>
        <taxon>Hexamitidae</taxon>
        <taxon>Hexamitinae</taxon>
        <taxon>Hexamita</taxon>
    </lineage>
</organism>
<reference evidence="2" key="1">
    <citation type="submission" date="2023-06" db="EMBL/GenBank/DDBJ databases">
        <authorList>
            <person name="Kurt Z."/>
        </authorList>
    </citation>
    <scope>NUCLEOTIDE SEQUENCE</scope>
</reference>
<dbReference type="Proteomes" id="UP001642409">
    <property type="component" value="Unassembled WGS sequence"/>
</dbReference>
<comment type="caution">
    <text evidence="2">The sequence shown here is derived from an EMBL/GenBank/DDBJ whole genome shotgun (WGS) entry which is preliminary data.</text>
</comment>
<keyword evidence="1" id="KW-0472">Membrane</keyword>
<name>A0AA86UA18_9EUKA</name>
<reference evidence="3 4" key="2">
    <citation type="submission" date="2024-07" db="EMBL/GenBank/DDBJ databases">
        <authorList>
            <person name="Akdeniz Z."/>
        </authorList>
    </citation>
    <scope>NUCLEOTIDE SEQUENCE [LARGE SCALE GENOMIC DNA]</scope>
</reference>
<accession>A0AA86UA18</accession>
<evidence type="ECO:0000313" key="3">
    <source>
        <dbReference type="EMBL" id="CAL6040957.1"/>
    </source>
</evidence>
<keyword evidence="1" id="KW-0812">Transmembrane</keyword>
<protein>
    <submittedName>
        <fullName evidence="3">Hypothetical_protein</fullName>
    </submittedName>
</protein>
<dbReference type="AlphaFoldDB" id="A0AA86UA18"/>
<gene>
    <name evidence="2" type="ORF">HINF_LOCUS30917</name>
    <name evidence="3" type="ORF">HINF_LOCUS38610</name>
</gene>
<proteinExistence type="predicted"/>